<dbReference type="AlphaFoldDB" id="A0A1W2CRX1"/>
<dbReference type="EMBL" id="FWXJ01000027">
    <property type="protein sequence ID" value="SMC87408.1"/>
    <property type="molecule type" value="Genomic_DNA"/>
</dbReference>
<dbReference type="Proteomes" id="UP000192708">
    <property type="component" value="Unassembled WGS sequence"/>
</dbReference>
<evidence type="ECO:0000313" key="1">
    <source>
        <dbReference type="EMBL" id="SMC87408.1"/>
    </source>
</evidence>
<protein>
    <submittedName>
        <fullName evidence="1">Uncharacterized protein</fullName>
    </submittedName>
</protein>
<name>A0A1W2CRX1_9BURK</name>
<sequence>MTSFIVATPLSIYTWLLKVKKLSKLLRKFTKSNKIDKCYLNQMYLYQVLLSY</sequence>
<proteinExistence type="predicted"/>
<gene>
    <name evidence="1" type="ORF">SAMN06296008_1272</name>
</gene>
<accession>A0A1W2CRX1</accession>
<dbReference type="STRING" id="1938817.SAMN06296008_1272"/>
<organism evidence="1 2">
    <name type="scientific">Polynucleobacter kasalickyi</name>
    <dbReference type="NCBI Taxonomy" id="1938817"/>
    <lineage>
        <taxon>Bacteria</taxon>
        <taxon>Pseudomonadati</taxon>
        <taxon>Pseudomonadota</taxon>
        <taxon>Betaproteobacteria</taxon>
        <taxon>Burkholderiales</taxon>
        <taxon>Burkholderiaceae</taxon>
        <taxon>Polynucleobacter</taxon>
    </lineage>
</organism>
<keyword evidence="2" id="KW-1185">Reference proteome</keyword>
<reference evidence="1 2" key="1">
    <citation type="submission" date="2017-04" db="EMBL/GenBank/DDBJ databases">
        <authorList>
            <person name="Afonso C.L."/>
            <person name="Miller P.J."/>
            <person name="Scott M.A."/>
            <person name="Spackman E."/>
            <person name="Goraichik I."/>
            <person name="Dimitrov K.M."/>
            <person name="Suarez D.L."/>
            <person name="Swayne D.E."/>
        </authorList>
    </citation>
    <scope>NUCLEOTIDE SEQUENCE [LARGE SCALE GENOMIC DNA]</scope>
    <source>
        <strain evidence="1 2">VK13</strain>
    </source>
</reference>
<evidence type="ECO:0000313" key="2">
    <source>
        <dbReference type="Proteomes" id="UP000192708"/>
    </source>
</evidence>